<dbReference type="KEGG" id="phu:Phum_PHUM080400"/>
<dbReference type="Gene3D" id="3.40.50.300">
    <property type="entry name" value="P-loop containing nucleotide triphosphate hydrolases"/>
    <property type="match status" value="1"/>
</dbReference>
<feature type="compositionally biased region" description="Basic and acidic residues" evidence="9">
    <location>
        <begin position="150"/>
        <end position="160"/>
    </location>
</feature>
<dbReference type="GO" id="GO:0008568">
    <property type="term" value="F:microtubule severing ATPase activity"/>
    <property type="evidence" value="ECO:0007669"/>
    <property type="project" value="UniProtKB-EC"/>
</dbReference>
<reference evidence="12" key="3">
    <citation type="submission" date="2021-02" db="UniProtKB">
        <authorList>
            <consortium name="EnsemblMetazoa"/>
        </authorList>
    </citation>
    <scope>IDENTIFICATION</scope>
    <source>
        <strain evidence="12">USDA</strain>
    </source>
</reference>
<keyword evidence="4 8" id="KW-0547">Nucleotide-binding</keyword>
<dbReference type="OMA" id="TAKMMPV"/>
<dbReference type="GO" id="GO:0005874">
    <property type="term" value="C:microtubule"/>
    <property type="evidence" value="ECO:0007669"/>
    <property type="project" value="UniProtKB-KW"/>
</dbReference>
<organism>
    <name type="scientific">Pediculus humanus subsp. corporis</name>
    <name type="common">Body louse</name>
    <dbReference type="NCBI Taxonomy" id="121224"/>
    <lineage>
        <taxon>Eukaryota</taxon>
        <taxon>Metazoa</taxon>
        <taxon>Ecdysozoa</taxon>
        <taxon>Arthropoda</taxon>
        <taxon>Hexapoda</taxon>
        <taxon>Insecta</taxon>
        <taxon>Pterygota</taxon>
        <taxon>Neoptera</taxon>
        <taxon>Paraneoptera</taxon>
        <taxon>Psocodea</taxon>
        <taxon>Troctomorpha</taxon>
        <taxon>Phthiraptera</taxon>
        <taxon>Anoplura</taxon>
        <taxon>Pediculidae</taxon>
        <taxon>Pediculus</taxon>
    </lineage>
</organism>
<dbReference type="FunCoup" id="E0VC70">
    <property type="interactions" value="1120"/>
</dbReference>
<evidence type="ECO:0000256" key="4">
    <source>
        <dbReference type="ARBA" id="ARBA00022741"/>
    </source>
</evidence>
<reference evidence="11" key="1">
    <citation type="submission" date="2007-04" db="EMBL/GenBank/DDBJ databases">
        <title>Annotation of Pediculus humanus corporis strain USDA.</title>
        <authorList>
            <person name="Kirkness E."/>
            <person name="Hannick L."/>
            <person name="Hass B."/>
            <person name="Bruggner R."/>
            <person name="Lawson D."/>
            <person name="Bidwell S."/>
            <person name="Joardar V."/>
            <person name="Caler E."/>
            <person name="Walenz B."/>
            <person name="Inman J."/>
            <person name="Schobel S."/>
            <person name="Galinsky K."/>
            <person name="Amedeo P."/>
            <person name="Strausberg R."/>
        </authorList>
    </citation>
    <scope>NUCLEOTIDE SEQUENCE</scope>
    <source>
        <strain evidence="11">USDA</strain>
    </source>
</reference>
<evidence type="ECO:0000256" key="5">
    <source>
        <dbReference type="ARBA" id="ARBA00022840"/>
    </source>
</evidence>
<comment type="subcellular location">
    <subcellularLocation>
        <location evidence="1 8">Cytoplasm</location>
        <location evidence="1 8">Cytoskeleton</location>
        <location evidence="1 8">Spindle</location>
    </subcellularLocation>
    <subcellularLocation>
        <location evidence="8">Cytoplasm</location>
    </subcellularLocation>
    <subcellularLocation>
        <location evidence="8">Cytoplasm</location>
        <location evidence="8">Cytoskeleton</location>
        <location evidence="8">Microtubule organizing center</location>
        <location evidence="8">Centrosome</location>
    </subcellularLocation>
    <subcellularLocation>
        <location evidence="8">Cytoplasm</location>
        <location evidence="8">Cytoskeleton</location>
        <location evidence="8">Spindle pole</location>
    </subcellularLocation>
    <text evidence="8">Predominantly cytoplasmic. Also localized to the interphase centrosome and the mitotic spindle poles. Enhanced recruitment to the mitotic spindle poles requires microtubules and interaction with KATNB1.</text>
</comment>
<evidence type="ECO:0000256" key="2">
    <source>
        <dbReference type="ARBA" id="ARBA00022490"/>
    </source>
</evidence>
<feature type="compositionally biased region" description="Basic and acidic residues" evidence="9">
    <location>
        <begin position="188"/>
        <end position="216"/>
    </location>
</feature>
<dbReference type="InterPro" id="IPR028596">
    <property type="entry name" value="KATNA1"/>
</dbReference>
<protein>
    <recommendedName>
        <fullName evidence="8">Katanin p60 ATPase-containing subunit A1</fullName>
        <shortName evidence="8">Katanin p60 subunit A1</shortName>
        <ecNumber evidence="8">5.6.1.1</ecNumber>
    </recommendedName>
    <alternativeName>
        <fullName evidence="8">p60 katanin</fullName>
    </alternativeName>
</protein>
<dbReference type="OrthoDB" id="5334845at2759"/>
<dbReference type="SMART" id="SM00382">
    <property type="entry name" value="AAA"/>
    <property type="match status" value="1"/>
</dbReference>
<dbReference type="InterPro" id="IPR003593">
    <property type="entry name" value="AAA+_ATPase"/>
</dbReference>
<dbReference type="FunFam" id="3.40.50.300:FF:000159">
    <property type="entry name" value="Katanin p60 ATPase-containing subunit A1"/>
    <property type="match status" value="1"/>
</dbReference>
<dbReference type="CDD" id="cd19522">
    <property type="entry name" value="RecA-like_KTNA1"/>
    <property type="match status" value="1"/>
</dbReference>
<evidence type="ECO:0000313" key="13">
    <source>
        <dbReference type="Proteomes" id="UP000009046"/>
    </source>
</evidence>
<dbReference type="EMBL" id="AAZO01000961">
    <property type="status" value="NOT_ANNOTATED_CDS"/>
    <property type="molecule type" value="Genomic_DNA"/>
</dbReference>
<dbReference type="GO" id="GO:0005737">
    <property type="term" value="C:cytoplasm"/>
    <property type="evidence" value="ECO:0007669"/>
    <property type="project" value="UniProtKB-SubCell"/>
</dbReference>
<sequence>MATSINEICENTKLAREMALMGNYESSGVYYQGVIQQIHRLLFTIDEPTRKSKWQSVQSEIAEEYEQVKELVNTLQLFKIDSNIERGIRGTAFNITNSAFEEPTKDPNAWFNNTLRDPDVWPPPPPRENDIWNSPTIADHRTNSHSRNSRTIDRRSEAQKKNQKSGQMTGKKIDMKSGRTIRSAVKNESSDKKNDKKTEKCDKDGKEKEKDEEVVERKFEGSGYDGDLVEMIERDIVQKNPNIHWDDIADLQEAKRLLEEAVVLPMWMPDYFKGIRRPWKGVLMVGPPGTGKTMLAKAVATECGTTFFNVSSSTLTSKYRGESEKLVRLLFEMARFYAPSTIFIDEIDSLCSRRGSESEHEASRRVKSELLVQMDGISSNAEEPGKIVMVLAATNFPWDIDEALRRRLEKRIYIPLPTRTGREALLKINLRDVKVDDNVDLIQVAKKLEGYSGADITNVCRDASMMSMRRKIAGLRPDQIKQLPKEELDLPVTMQDFIEALEKCNKSVSKEDLDRYDKWMNEFGSS</sequence>
<dbReference type="RefSeq" id="XP_002423714.1">
    <property type="nucleotide sequence ID" value="XM_002423669.1"/>
</dbReference>
<dbReference type="Pfam" id="PF21126">
    <property type="entry name" value="KATNA1_MIT"/>
    <property type="match status" value="1"/>
</dbReference>
<dbReference type="CDD" id="cd21748">
    <property type="entry name" value="Kp60-NTD"/>
    <property type="match status" value="1"/>
</dbReference>
<keyword evidence="8" id="KW-0498">Mitosis</keyword>
<feature type="domain" description="AAA+ ATPase" evidence="10">
    <location>
        <begin position="278"/>
        <end position="418"/>
    </location>
</feature>
<dbReference type="GO" id="GO:0005524">
    <property type="term" value="F:ATP binding"/>
    <property type="evidence" value="ECO:0007669"/>
    <property type="project" value="UniProtKB-KW"/>
</dbReference>
<dbReference type="GO" id="GO:0051013">
    <property type="term" value="P:microtubule severing"/>
    <property type="evidence" value="ECO:0007669"/>
    <property type="project" value="UniProtKB-UniRule"/>
</dbReference>
<comment type="similarity">
    <text evidence="8">Belongs to the AAA ATPase family. Katanin p60 subunit A1 subfamily.</text>
</comment>
<keyword evidence="6 8" id="KW-0206">Cytoskeleton</keyword>
<keyword evidence="5 8" id="KW-0067">ATP-binding</keyword>
<feature type="region of interest" description="Disordered" evidence="9">
    <location>
        <begin position="99"/>
        <end position="216"/>
    </location>
</feature>
<keyword evidence="8" id="KW-0131">Cell cycle</keyword>
<comment type="subunit">
    <text evidence="8">Can homooligomerize into hexameric rings, which may be promoted by interaction with microtubules. Interacts with KATNB1, which may serve as a targeting subunit.</text>
</comment>
<dbReference type="GO" id="GO:0051301">
    <property type="term" value="P:cell division"/>
    <property type="evidence" value="ECO:0007669"/>
    <property type="project" value="UniProtKB-KW"/>
</dbReference>
<dbReference type="HAMAP" id="MF_03023">
    <property type="entry name" value="Katanin_p60_A1"/>
    <property type="match status" value="1"/>
</dbReference>
<keyword evidence="2 8" id="KW-0963">Cytoplasm</keyword>
<dbReference type="GO" id="GO:0000922">
    <property type="term" value="C:spindle pole"/>
    <property type="evidence" value="ECO:0007669"/>
    <property type="project" value="UniProtKB-SubCell"/>
</dbReference>
<dbReference type="InterPro" id="IPR041569">
    <property type="entry name" value="AAA_lid_3"/>
</dbReference>
<evidence type="ECO:0000256" key="7">
    <source>
        <dbReference type="ARBA" id="ARBA00023235"/>
    </source>
</evidence>
<evidence type="ECO:0000313" key="12">
    <source>
        <dbReference type="EnsemblMetazoa" id="PHUM080400-PA"/>
    </source>
</evidence>
<dbReference type="EMBL" id="DS235048">
    <property type="protein sequence ID" value="EEB10976.1"/>
    <property type="molecule type" value="Genomic_DNA"/>
</dbReference>
<evidence type="ECO:0000256" key="3">
    <source>
        <dbReference type="ARBA" id="ARBA00022701"/>
    </source>
</evidence>
<dbReference type="eggNOG" id="KOG0738">
    <property type="taxonomic scope" value="Eukaryota"/>
</dbReference>
<evidence type="ECO:0000256" key="6">
    <source>
        <dbReference type="ARBA" id="ARBA00023212"/>
    </source>
</evidence>
<dbReference type="InterPro" id="IPR048611">
    <property type="entry name" value="KATNA1_MIT"/>
</dbReference>
<dbReference type="CTD" id="8231382"/>
<name>E0VC70_PEDHC</name>
<dbReference type="PANTHER" id="PTHR23074">
    <property type="entry name" value="AAA DOMAIN-CONTAINING"/>
    <property type="match status" value="1"/>
</dbReference>
<dbReference type="AlphaFoldDB" id="E0VC70"/>
<dbReference type="HOGENOM" id="CLU_000688_21_1_1"/>
<dbReference type="GeneID" id="8231382"/>
<dbReference type="VEuPathDB" id="VectorBase:PHUM080400"/>
<dbReference type="InterPro" id="IPR048612">
    <property type="entry name" value="KTNA1_AAA_dom"/>
</dbReference>
<dbReference type="Pfam" id="PF00004">
    <property type="entry name" value="AAA"/>
    <property type="match status" value="1"/>
</dbReference>
<dbReference type="InterPro" id="IPR050304">
    <property type="entry name" value="MT-severing_AAA_ATPase"/>
</dbReference>
<dbReference type="Gene3D" id="1.10.8.60">
    <property type="match status" value="1"/>
</dbReference>
<dbReference type="Pfam" id="PF17862">
    <property type="entry name" value="AAA_lid_3"/>
    <property type="match status" value="1"/>
</dbReference>
<dbReference type="InterPro" id="IPR015415">
    <property type="entry name" value="Spast_Vps4_C"/>
</dbReference>
<proteinExistence type="inferred from homology"/>
<comment type="catalytic activity">
    <reaction evidence="8">
        <text>n ATP + n H2O + a microtubule = n ADP + n phosphate + (n+1) alpha/beta tubulin heterodimers.</text>
        <dbReference type="EC" id="5.6.1.1"/>
    </reaction>
</comment>
<dbReference type="InterPro" id="IPR027417">
    <property type="entry name" value="P-loop_NTPase"/>
</dbReference>
<reference evidence="11" key="2">
    <citation type="submission" date="2007-04" db="EMBL/GenBank/DDBJ databases">
        <title>The genome of the human body louse.</title>
        <authorList>
            <consortium name="The Human Body Louse Genome Consortium"/>
            <person name="Kirkness E."/>
            <person name="Walenz B."/>
            <person name="Hass B."/>
            <person name="Bruggner R."/>
            <person name="Strausberg R."/>
        </authorList>
    </citation>
    <scope>NUCLEOTIDE SEQUENCE</scope>
    <source>
        <strain evidence="11">USDA</strain>
    </source>
</reference>
<dbReference type="GO" id="GO:0005813">
    <property type="term" value="C:centrosome"/>
    <property type="evidence" value="ECO:0007669"/>
    <property type="project" value="UniProtKB-SubCell"/>
</dbReference>
<dbReference type="FunFam" id="1.10.8.60:FF:000025">
    <property type="entry name" value="Katanin p60 ATPase-containing subunit A1"/>
    <property type="match status" value="1"/>
</dbReference>
<keyword evidence="7 8" id="KW-0413">Isomerase</keyword>
<dbReference type="GO" id="GO:0016887">
    <property type="term" value="F:ATP hydrolysis activity"/>
    <property type="evidence" value="ECO:0007669"/>
    <property type="project" value="InterPro"/>
</dbReference>
<dbReference type="PANTHER" id="PTHR23074:SF19">
    <property type="entry name" value="KATANIN P60 ATPASE-CONTAINING SUBUNIT A1"/>
    <property type="match status" value="1"/>
</dbReference>
<dbReference type="SUPFAM" id="SSF52540">
    <property type="entry name" value="P-loop containing nucleoside triphosphate hydrolases"/>
    <property type="match status" value="1"/>
</dbReference>
<dbReference type="EC" id="5.6.1.1" evidence="8"/>
<dbReference type="STRING" id="121224.E0VC70"/>
<dbReference type="EnsemblMetazoa" id="PHUM080400-RA">
    <property type="protein sequence ID" value="PHUM080400-PA"/>
    <property type="gene ID" value="PHUM080400"/>
</dbReference>
<evidence type="ECO:0000256" key="1">
    <source>
        <dbReference type="ARBA" id="ARBA00004186"/>
    </source>
</evidence>
<gene>
    <name evidence="12" type="primary">8231382</name>
    <name evidence="8" type="synonym">KATNA1</name>
    <name evidence="11" type="ORF">Phum_PHUM080400</name>
</gene>
<dbReference type="Pfam" id="PF09336">
    <property type="entry name" value="Vps4_C"/>
    <property type="match status" value="1"/>
</dbReference>
<evidence type="ECO:0000259" key="10">
    <source>
        <dbReference type="SMART" id="SM00382"/>
    </source>
</evidence>
<comment type="function">
    <text evidence="8">Catalytic subunit of a complex which severs microtubules in an ATP-dependent manner. Microtubule severing may promote rapid reorganization of cellular microtubule arrays and the release of microtubules from the centrosome following nucleation.</text>
</comment>
<keyword evidence="8" id="KW-0132">Cell division</keyword>
<accession>E0VC70</accession>
<dbReference type="Gene3D" id="1.20.58.80">
    <property type="entry name" value="Phosphotransferase system, lactose/cellobiose-type IIA subunit"/>
    <property type="match status" value="1"/>
</dbReference>
<keyword evidence="11" id="KW-0378">Hydrolase</keyword>
<feature type="binding site" evidence="8">
    <location>
        <begin position="286"/>
        <end position="293"/>
    </location>
    <ligand>
        <name>ATP</name>
        <dbReference type="ChEBI" id="CHEBI:30616"/>
    </ligand>
</feature>
<evidence type="ECO:0000256" key="8">
    <source>
        <dbReference type="HAMAP-Rule" id="MF_03023"/>
    </source>
</evidence>
<evidence type="ECO:0000313" key="11">
    <source>
        <dbReference type="EMBL" id="EEB10976.1"/>
    </source>
</evidence>
<dbReference type="Proteomes" id="UP000009046">
    <property type="component" value="Unassembled WGS sequence"/>
</dbReference>
<dbReference type="InterPro" id="IPR003960">
    <property type="entry name" value="ATPase_AAA_CS"/>
</dbReference>
<comment type="activity regulation">
    <text evidence="8">ATPase activity is stimulated by microtubules, which promote homooligomerization. ATP-dependent microtubule severing is stimulated by interaction with KATNB1.</text>
</comment>
<dbReference type="PROSITE" id="PS00674">
    <property type="entry name" value="AAA"/>
    <property type="match status" value="1"/>
</dbReference>
<keyword evidence="3 8" id="KW-0493">Microtubule</keyword>
<keyword evidence="13" id="KW-1185">Reference proteome</keyword>
<dbReference type="GO" id="GO:0008017">
    <property type="term" value="F:microtubule binding"/>
    <property type="evidence" value="ECO:0007669"/>
    <property type="project" value="UniProtKB-UniRule"/>
</dbReference>
<dbReference type="InParanoid" id="E0VC70"/>
<dbReference type="InterPro" id="IPR003959">
    <property type="entry name" value="ATPase_AAA_core"/>
</dbReference>
<dbReference type="FunFam" id="1.20.58.80:FF:000003">
    <property type="entry name" value="Katanin p60 ATPase-containing subunit A1"/>
    <property type="match status" value="1"/>
</dbReference>
<evidence type="ECO:0000256" key="9">
    <source>
        <dbReference type="SAM" id="MobiDB-lite"/>
    </source>
</evidence>